<protein>
    <submittedName>
        <fullName evidence="1">Uncharacterized protein</fullName>
    </submittedName>
</protein>
<proteinExistence type="predicted"/>
<name>A0A9Q3CZ21_9BASI</name>
<accession>A0A9Q3CZ21</accession>
<keyword evidence="2" id="KW-1185">Reference proteome</keyword>
<comment type="caution">
    <text evidence="1">The sequence shown here is derived from an EMBL/GenBank/DDBJ whole genome shotgun (WGS) entry which is preliminary data.</text>
</comment>
<dbReference type="EMBL" id="AVOT02010817">
    <property type="protein sequence ID" value="MBW0490922.1"/>
    <property type="molecule type" value="Genomic_DNA"/>
</dbReference>
<dbReference type="Proteomes" id="UP000765509">
    <property type="component" value="Unassembled WGS sequence"/>
</dbReference>
<sequence>MADHFCLRSNFNFSALLPPMGSISKANFCTWPQELRSTPRLTAIRQFSRRILSAHPSSSLSEESCVRGLHLQESHVRFGFLVFVSHPQSPPAICRISYIYHSQPGFGPAFHPVGRSEPQWWVSNYVALQLMLP</sequence>
<dbReference type="AlphaFoldDB" id="A0A9Q3CZ21"/>
<reference evidence="1" key="1">
    <citation type="submission" date="2021-03" db="EMBL/GenBank/DDBJ databases">
        <title>Draft genome sequence of rust myrtle Austropuccinia psidii MF-1, a brazilian biotype.</title>
        <authorList>
            <person name="Quecine M.C."/>
            <person name="Pachon D.M.R."/>
            <person name="Bonatelli M.L."/>
            <person name="Correr F.H."/>
            <person name="Franceschini L.M."/>
            <person name="Leite T.F."/>
            <person name="Margarido G.R.A."/>
            <person name="Almeida C.A."/>
            <person name="Ferrarezi J.A."/>
            <person name="Labate C.A."/>
        </authorList>
    </citation>
    <scope>NUCLEOTIDE SEQUENCE</scope>
    <source>
        <strain evidence="1">MF-1</strain>
    </source>
</reference>
<gene>
    <name evidence="1" type="ORF">O181_030637</name>
</gene>
<evidence type="ECO:0000313" key="2">
    <source>
        <dbReference type="Proteomes" id="UP000765509"/>
    </source>
</evidence>
<evidence type="ECO:0000313" key="1">
    <source>
        <dbReference type="EMBL" id="MBW0490922.1"/>
    </source>
</evidence>
<organism evidence="1 2">
    <name type="scientific">Austropuccinia psidii MF-1</name>
    <dbReference type="NCBI Taxonomy" id="1389203"/>
    <lineage>
        <taxon>Eukaryota</taxon>
        <taxon>Fungi</taxon>
        <taxon>Dikarya</taxon>
        <taxon>Basidiomycota</taxon>
        <taxon>Pucciniomycotina</taxon>
        <taxon>Pucciniomycetes</taxon>
        <taxon>Pucciniales</taxon>
        <taxon>Sphaerophragmiaceae</taxon>
        <taxon>Austropuccinia</taxon>
    </lineage>
</organism>